<gene>
    <name evidence="2" type="ORF">SAMN05660923_01106</name>
</gene>
<sequence>MKQHKASKVIVLSVMICILFFTADTLSYGESHWAQDEINYLLSKGIVSGYPDGTFKPDKPITKAEFIKIINRTIGNRCKANVPFKDVNENDWFYDEIAKAIKSCYVQGYGDNTFRPNNPITREEAAKILATAFKLENDNLNNGNFIDQKETSNWTQEYVALLKNKGYVSGYADGSFRPNVPITRAESVKMITNVSGEIINVKGEYSKAMAKNLLVNTTGVVLKNIHVSGDLYLTEGIGDGDIVLDNVTIDGTVYITGGGADGINIKNSRINKIIINRVDGLVHVVFDNSRSSLVVVNKNTKLFVKRGTIIEKIEIIGSSSINIAKDAEVDKIEIKSKGVEIAVEGNIKSVIANEEYKLNNMIISKGRKFSIKDGKVIGLKKDDEYKGIEPKDDYDAYKDDYRDDHEGDEEPIPVDYILTVKTDKNSYRLDEKIIITGNISKGNIGLSNVDITLKLGDEPITVDQLKTNKNGEFIYTFMVPENTTPGEYELVVKANEPVNMVKKLIIILFEVDQKYNVDVKLDKERYAIDEIITVTGKILEGETLLHNVDITLKLQDDAENELISVDQLKTDENGNFSYSFKVPVGTKLGKYELILKLNEPINRFLEFPIQLIERVRG</sequence>
<dbReference type="PANTHER" id="PTHR43308:SF5">
    <property type="entry name" value="S-LAYER PROTEIN _ PEPTIDOGLYCAN ENDO-BETA-N-ACETYLGLUCOSAMINIDASE"/>
    <property type="match status" value="1"/>
</dbReference>
<accession>A0A1H2VGS8</accession>
<organism evidence="2 3">
    <name type="scientific">Tepidimicrobium xylanilyticum</name>
    <dbReference type="NCBI Taxonomy" id="1123352"/>
    <lineage>
        <taxon>Bacteria</taxon>
        <taxon>Bacillati</taxon>
        <taxon>Bacillota</taxon>
        <taxon>Tissierellia</taxon>
        <taxon>Tissierellales</taxon>
        <taxon>Tepidimicrobiaceae</taxon>
        <taxon>Tepidimicrobium</taxon>
    </lineage>
</organism>
<dbReference type="Proteomes" id="UP000198828">
    <property type="component" value="Unassembled WGS sequence"/>
</dbReference>
<dbReference type="InterPro" id="IPR051465">
    <property type="entry name" value="Cell_Envelope_Struct_Comp"/>
</dbReference>
<dbReference type="InterPro" id="IPR001119">
    <property type="entry name" value="SLH_dom"/>
</dbReference>
<feature type="domain" description="SLH" evidence="1">
    <location>
        <begin position="80"/>
        <end position="143"/>
    </location>
</feature>
<name>A0A1H2VGS8_9FIRM</name>
<evidence type="ECO:0000259" key="1">
    <source>
        <dbReference type="PROSITE" id="PS51272"/>
    </source>
</evidence>
<dbReference type="PROSITE" id="PS51272">
    <property type="entry name" value="SLH"/>
    <property type="match status" value="3"/>
</dbReference>
<dbReference type="AlphaFoldDB" id="A0A1H2VGS8"/>
<keyword evidence="3" id="KW-1185">Reference proteome</keyword>
<reference evidence="2 3" key="1">
    <citation type="submission" date="2016-10" db="EMBL/GenBank/DDBJ databases">
        <authorList>
            <person name="de Groot N.N."/>
        </authorList>
    </citation>
    <scope>NUCLEOTIDE SEQUENCE [LARGE SCALE GENOMIC DNA]</scope>
    <source>
        <strain evidence="2 3">DSM 23310</strain>
    </source>
</reference>
<evidence type="ECO:0000313" key="3">
    <source>
        <dbReference type="Proteomes" id="UP000198828"/>
    </source>
</evidence>
<proteinExistence type="predicted"/>
<dbReference type="Pfam" id="PF00395">
    <property type="entry name" value="SLH"/>
    <property type="match status" value="3"/>
</dbReference>
<protein>
    <submittedName>
        <fullName evidence="2">S-layer homology domain-containing protein</fullName>
    </submittedName>
</protein>
<dbReference type="PANTHER" id="PTHR43308">
    <property type="entry name" value="OUTER MEMBRANE PROTEIN ALPHA-RELATED"/>
    <property type="match status" value="1"/>
</dbReference>
<dbReference type="RefSeq" id="WP_093751605.1">
    <property type="nucleotide sequence ID" value="NZ_BSYN01000004.1"/>
</dbReference>
<dbReference type="OrthoDB" id="174569at2"/>
<dbReference type="EMBL" id="FNNG01000003">
    <property type="protein sequence ID" value="SDW67478.1"/>
    <property type="molecule type" value="Genomic_DNA"/>
</dbReference>
<feature type="domain" description="SLH" evidence="1">
    <location>
        <begin position="21"/>
        <end position="79"/>
    </location>
</feature>
<evidence type="ECO:0000313" key="2">
    <source>
        <dbReference type="EMBL" id="SDW67478.1"/>
    </source>
</evidence>
<feature type="domain" description="SLH" evidence="1">
    <location>
        <begin position="144"/>
        <end position="205"/>
    </location>
</feature>